<evidence type="ECO:0000256" key="14">
    <source>
        <dbReference type="ARBA" id="ARBA00023136"/>
    </source>
</evidence>
<feature type="transmembrane region" description="Helical" evidence="17">
    <location>
        <begin position="396"/>
        <end position="417"/>
    </location>
</feature>
<keyword evidence="5 16" id="KW-0349">Heme</keyword>
<dbReference type="GO" id="GO:0022904">
    <property type="term" value="P:respiratory electron transport chain"/>
    <property type="evidence" value="ECO:0007669"/>
    <property type="project" value="InterPro"/>
</dbReference>
<accession>B1ZVF1</accession>
<feature type="transmembrane region" description="Helical" evidence="17">
    <location>
        <begin position="315"/>
        <end position="334"/>
    </location>
</feature>
<evidence type="ECO:0000256" key="7">
    <source>
        <dbReference type="ARBA" id="ARBA00022692"/>
    </source>
</evidence>
<comment type="similarity">
    <text evidence="16">Belongs to the heme-copper respiratory oxidase family.</text>
</comment>
<dbReference type="OrthoDB" id="9759913at2"/>
<keyword evidence="13 17" id="KW-0186">Copper</keyword>
<proteinExistence type="inferred from homology"/>
<feature type="transmembrane region" description="Helical" evidence="17">
    <location>
        <begin position="40"/>
        <end position="60"/>
    </location>
</feature>
<dbReference type="InterPro" id="IPR000298">
    <property type="entry name" value="Cyt_c_oxidase-like_su3"/>
</dbReference>
<keyword evidence="6 16" id="KW-0679">Respiratory chain</keyword>
<dbReference type="InterPro" id="IPR036927">
    <property type="entry name" value="Cyt_c_oxase-like_su1_sf"/>
</dbReference>
<dbReference type="PANTHER" id="PTHR10422">
    <property type="entry name" value="CYTOCHROME C OXIDASE SUBUNIT 1"/>
    <property type="match status" value="1"/>
</dbReference>
<dbReference type="InterPro" id="IPR023615">
    <property type="entry name" value="Cyt_c_Oxase_su1_BS"/>
</dbReference>
<evidence type="ECO:0000313" key="21">
    <source>
        <dbReference type="Proteomes" id="UP000007013"/>
    </source>
</evidence>
<feature type="transmembrane region" description="Helical" evidence="17">
    <location>
        <begin position="80"/>
        <end position="105"/>
    </location>
</feature>
<dbReference type="InterPro" id="IPR023616">
    <property type="entry name" value="Cyt_c_oxase-like_su1_dom"/>
</dbReference>
<evidence type="ECO:0000259" key="18">
    <source>
        <dbReference type="PROSITE" id="PS50253"/>
    </source>
</evidence>
<dbReference type="GO" id="GO:0005886">
    <property type="term" value="C:plasma membrane"/>
    <property type="evidence" value="ECO:0007669"/>
    <property type="project" value="UniProtKB-SubCell"/>
</dbReference>
<keyword evidence="7 16" id="KW-0812">Transmembrane</keyword>
<dbReference type="GO" id="GO:0015990">
    <property type="term" value="P:electron transport coupled proton transport"/>
    <property type="evidence" value="ECO:0007669"/>
    <property type="project" value="InterPro"/>
</dbReference>
<organism evidence="20 21">
    <name type="scientific">Opitutus terrae (strain DSM 11246 / JCM 15787 / PB90-1)</name>
    <dbReference type="NCBI Taxonomy" id="452637"/>
    <lineage>
        <taxon>Bacteria</taxon>
        <taxon>Pseudomonadati</taxon>
        <taxon>Verrucomicrobiota</taxon>
        <taxon>Opitutia</taxon>
        <taxon>Opitutales</taxon>
        <taxon>Opitutaceae</taxon>
        <taxon>Opitutus</taxon>
    </lineage>
</organism>
<evidence type="ECO:0000313" key="20">
    <source>
        <dbReference type="EMBL" id="ACB76818.1"/>
    </source>
</evidence>
<dbReference type="InterPro" id="IPR035973">
    <property type="entry name" value="Cyt_c_oxidase_su3-like_sf"/>
</dbReference>
<feature type="transmembrane region" description="Helical" evidence="17">
    <location>
        <begin position="354"/>
        <end position="376"/>
    </location>
</feature>
<protein>
    <recommendedName>
        <fullName evidence="17">Cytochrome c oxidase subunit 1</fullName>
        <ecNumber evidence="17">7.1.1.9</ecNumber>
    </recommendedName>
</protein>
<keyword evidence="11 17" id="KW-1133">Transmembrane helix</keyword>
<feature type="transmembrane region" description="Helical" evidence="17">
    <location>
        <begin position="251"/>
        <end position="275"/>
    </location>
</feature>
<dbReference type="PROSITE" id="PS50253">
    <property type="entry name" value="COX3"/>
    <property type="match status" value="1"/>
</dbReference>
<dbReference type="EC" id="7.1.1.9" evidence="17"/>
<dbReference type="GO" id="GO:0046872">
    <property type="term" value="F:metal ion binding"/>
    <property type="evidence" value="ECO:0007669"/>
    <property type="project" value="UniProtKB-KW"/>
</dbReference>
<keyword evidence="4 17" id="KW-1003">Cell membrane</keyword>
<dbReference type="PROSITE" id="PS00077">
    <property type="entry name" value="COX1_CUB"/>
    <property type="match status" value="1"/>
</dbReference>
<dbReference type="KEGG" id="ote:Oter_3541"/>
<evidence type="ECO:0000256" key="13">
    <source>
        <dbReference type="ARBA" id="ARBA00023008"/>
    </source>
</evidence>
<dbReference type="InterPro" id="IPR000883">
    <property type="entry name" value="Cyt_C_Oxase_1"/>
</dbReference>
<dbReference type="AlphaFoldDB" id="B1ZVF1"/>
<evidence type="ECO:0000256" key="17">
    <source>
        <dbReference type="RuleBase" id="RU363061"/>
    </source>
</evidence>
<keyword evidence="21" id="KW-1185">Reference proteome</keyword>
<evidence type="ECO:0000256" key="11">
    <source>
        <dbReference type="ARBA" id="ARBA00022989"/>
    </source>
</evidence>
<comment type="catalytic activity">
    <reaction evidence="15 17">
        <text>4 Fe(II)-[cytochrome c] + O2 + 8 H(+)(in) = 4 Fe(III)-[cytochrome c] + 2 H2O + 4 H(+)(out)</text>
        <dbReference type="Rhea" id="RHEA:11436"/>
        <dbReference type="Rhea" id="RHEA-COMP:10350"/>
        <dbReference type="Rhea" id="RHEA-COMP:14399"/>
        <dbReference type="ChEBI" id="CHEBI:15377"/>
        <dbReference type="ChEBI" id="CHEBI:15378"/>
        <dbReference type="ChEBI" id="CHEBI:15379"/>
        <dbReference type="ChEBI" id="CHEBI:29033"/>
        <dbReference type="ChEBI" id="CHEBI:29034"/>
        <dbReference type="EC" id="7.1.1.9"/>
    </reaction>
</comment>
<feature type="domain" description="Cytochrome oxidase subunit I profile" evidence="19">
    <location>
        <begin position="23"/>
        <end position="534"/>
    </location>
</feature>
<dbReference type="UniPathway" id="UPA00705"/>
<evidence type="ECO:0000256" key="15">
    <source>
        <dbReference type="ARBA" id="ARBA00047816"/>
    </source>
</evidence>
<comment type="function">
    <text evidence="17">Cytochrome c oxidase is the component of the respiratory chain that catalyzes the reduction of oxygen to water. Subunits 1-3 form the functional core of the enzyme complex. CO I is the catalytic subunit of the enzyme. Electrons originating in cytochrome c are transferred via the copper A center of subunit 2 and heme A of subunit 1 to the bimetallic center formed by heme A3 and copper B.</text>
</comment>
<dbReference type="PROSITE" id="PS50855">
    <property type="entry name" value="COX1"/>
    <property type="match status" value="1"/>
</dbReference>
<feature type="transmembrane region" description="Helical" evidence="17">
    <location>
        <begin position="125"/>
        <end position="146"/>
    </location>
</feature>
<evidence type="ECO:0000256" key="5">
    <source>
        <dbReference type="ARBA" id="ARBA00022617"/>
    </source>
</evidence>
<evidence type="ECO:0000256" key="8">
    <source>
        <dbReference type="ARBA" id="ARBA00022723"/>
    </source>
</evidence>
<dbReference type="eggNOG" id="COG0843">
    <property type="taxonomic scope" value="Bacteria"/>
</dbReference>
<dbReference type="GO" id="GO:0004129">
    <property type="term" value="F:cytochrome-c oxidase activity"/>
    <property type="evidence" value="ECO:0007669"/>
    <property type="project" value="UniProtKB-EC"/>
</dbReference>
<dbReference type="Gene3D" id="1.20.210.10">
    <property type="entry name" value="Cytochrome c oxidase-like, subunit I domain"/>
    <property type="match status" value="1"/>
</dbReference>
<feature type="domain" description="Heme-copper oxidase subunit III family profile" evidence="18">
    <location>
        <begin position="565"/>
        <end position="741"/>
    </location>
</feature>
<dbReference type="CDD" id="cd00386">
    <property type="entry name" value="Heme_Cu_Oxidase_III_like"/>
    <property type="match status" value="1"/>
</dbReference>
<dbReference type="Gene3D" id="1.20.120.80">
    <property type="entry name" value="Cytochrome c oxidase, subunit III, four-helix bundle"/>
    <property type="match status" value="1"/>
</dbReference>
<dbReference type="NCBIfam" id="TIGR02891">
    <property type="entry name" value="CtaD_CoxA"/>
    <property type="match status" value="1"/>
</dbReference>
<dbReference type="Pfam" id="PF00510">
    <property type="entry name" value="COX3"/>
    <property type="match status" value="1"/>
</dbReference>
<dbReference type="PANTHER" id="PTHR10422:SF18">
    <property type="entry name" value="CYTOCHROME C OXIDASE SUBUNIT 1"/>
    <property type="match status" value="1"/>
</dbReference>
<dbReference type="HOGENOM" id="CLU_011899_7_3_0"/>
<dbReference type="STRING" id="452637.Oter_3541"/>
<evidence type="ECO:0000256" key="12">
    <source>
        <dbReference type="ARBA" id="ARBA00023004"/>
    </source>
</evidence>
<evidence type="ECO:0000256" key="9">
    <source>
        <dbReference type="ARBA" id="ARBA00022967"/>
    </source>
</evidence>
<feature type="transmembrane region" description="Helical" evidence="17">
    <location>
        <begin position="568"/>
        <end position="589"/>
    </location>
</feature>
<keyword evidence="8 17" id="KW-0479">Metal-binding</keyword>
<feature type="transmembrane region" description="Helical" evidence="17">
    <location>
        <begin position="471"/>
        <end position="495"/>
    </location>
</feature>
<reference evidence="20 21" key="1">
    <citation type="journal article" date="2011" name="J. Bacteriol.">
        <title>Genome sequence of the verrucomicrobium Opitutus terrae PB90-1, an abundant inhabitant of rice paddy soil ecosystems.</title>
        <authorList>
            <person name="van Passel M.W."/>
            <person name="Kant R."/>
            <person name="Palva A."/>
            <person name="Copeland A."/>
            <person name="Lucas S."/>
            <person name="Lapidus A."/>
            <person name="Glavina del Rio T."/>
            <person name="Pitluck S."/>
            <person name="Goltsman E."/>
            <person name="Clum A."/>
            <person name="Sun H."/>
            <person name="Schmutz J."/>
            <person name="Larimer F.W."/>
            <person name="Land M.L."/>
            <person name="Hauser L."/>
            <person name="Kyrpides N."/>
            <person name="Mikhailova N."/>
            <person name="Richardson P.P."/>
            <person name="Janssen P.H."/>
            <person name="de Vos W.M."/>
            <person name="Smidt H."/>
        </authorList>
    </citation>
    <scope>NUCLEOTIDE SEQUENCE [LARGE SCALE GENOMIC DNA]</scope>
    <source>
        <strain evidence="21">DSM 11246 / JCM 15787 / PB90-1</strain>
    </source>
</reference>
<evidence type="ECO:0000256" key="3">
    <source>
        <dbReference type="ARBA" id="ARBA00022448"/>
    </source>
</evidence>
<evidence type="ECO:0000256" key="6">
    <source>
        <dbReference type="ARBA" id="ARBA00022660"/>
    </source>
</evidence>
<dbReference type="EMBL" id="CP001032">
    <property type="protein sequence ID" value="ACB76818.1"/>
    <property type="molecule type" value="Genomic_DNA"/>
</dbReference>
<dbReference type="SUPFAM" id="SSF81452">
    <property type="entry name" value="Cytochrome c oxidase subunit III-like"/>
    <property type="match status" value="1"/>
</dbReference>
<dbReference type="Proteomes" id="UP000007013">
    <property type="component" value="Chromosome"/>
</dbReference>
<comment type="subcellular location">
    <subcellularLocation>
        <location evidence="1 17">Cell membrane</location>
        <topology evidence="1 17">Multi-pass membrane protein</topology>
    </subcellularLocation>
</comment>
<dbReference type="InterPro" id="IPR014241">
    <property type="entry name" value="Cyt_c_oxidase_su1_bac"/>
</dbReference>
<comment type="pathway">
    <text evidence="2 17">Energy metabolism; oxidative phosphorylation.</text>
</comment>
<evidence type="ECO:0000256" key="10">
    <source>
        <dbReference type="ARBA" id="ARBA00022982"/>
    </source>
</evidence>
<evidence type="ECO:0000256" key="4">
    <source>
        <dbReference type="ARBA" id="ARBA00022475"/>
    </source>
</evidence>
<feature type="transmembrane region" description="Helical" evidence="17">
    <location>
        <begin position="204"/>
        <end position="231"/>
    </location>
</feature>
<dbReference type="RefSeq" id="WP_012376347.1">
    <property type="nucleotide sequence ID" value="NC_010571.1"/>
</dbReference>
<keyword evidence="9" id="KW-1278">Translocase</keyword>
<evidence type="ECO:0000256" key="16">
    <source>
        <dbReference type="RuleBase" id="RU000370"/>
    </source>
</evidence>
<dbReference type="SUPFAM" id="SSF81442">
    <property type="entry name" value="Cytochrome c oxidase subunit I-like"/>
    <property type="match status" value="1"/>
</dbReference>
<feature type="transmembrane region" description="Helical" evidence="17">
    <location>
        <begin position="637"/>
        <end position="657"/>
    </location>
</feature>
<dbReference type="GO" id="GO:0006119">
    <property type="term" value="P:oxidative phosphorylation"/>
    <property type="evidence" value="ECO:0007669"/>
    <property type="project" value="UniProtKB-UniPathway"/>
</dbReference>
<dbReference type="GO" id="GO:0020037">
    <property type="term" value="F:heme binding"/>
    <property type="evidence" value="ECO:0007669"/>
    <property type="project" value="InterPro"/>
</dbReference>
<dbReference type="Pfam" id="PF00115">
    <property type="entry name" value="COX1"/>
    <property type="match status" value="1"/>
</dbReference>
<comment type="caution">
    <text evidence="17">Lacks conserved residue(s) required for the propagation of feature annotation.</text>
</comment>
<gene>
    <name evidence="20" type="ordered locus">Oter_3541</name>
</gene>
<keyword evidence="10 16" id="KW-0249">Electron transport</keyword>
<evidence type="ECO:0000256" key="1">
    <source>
        <dbReference type="ARBA" id="ARBA00004651"/>
    </source>
</evidence>
<keyword evidence="14 17" id="KW-0472">Membrane</keyword>
<dbReference type="PRINTS" id="PR01165">
    <property type="entry name" value="CYCOXIDASEI"/>
</dbReference>
<feature type="transmembrane region" description="Helical" evidence="17">
    <location>
        <begin position="715"/>
        <end position="739"/>
    </location>
</feature>
<name>B1ZVF1_OPITP</name>
<evidence type="ECO:0000259" key="19">
    <source>
        <dbReference type="PROSITE" id="PS50855"/>
    </source>
</evidence>
<feature type="transmembrane region" description="Helical" evidence="17">
    <location>
        <begin position="287"/>
        <end position="309"/>
    </location>
</feature>
<feature type="transmembrane region" description="Helical" evidence="17">
    <location>
        <begin position="166"/>
        <end position="192"/>
    </location>
</feature>
<dbReference type="FunFam" id="1.20.210.10:FF:000006">
    <property type="entry name" value="Cytochrome c oxidase subunit 1"/>
    <property type="match status" value="1"/>
</dbReference>
<evidence type="ECO:0000256" key="2">
    <source>
        <dbReference type="ARBA" id="ARBA00004673"/>
    </source>
</evidence>
<feature type="transmembrane region" description="Helical" evidence="17">
    <location>
        <begin position="609"/>
        <end position="625"/>
    </location>
</feature>
<keyword evidence="3 16" id="KW-0813">Transport</keyword>
<feature type="transmembrane region" description="Helical" evidence="17">
    <location>
        <begin position="677"/>
        <end position="703"/>
    </location>
</feature>
<dbReference type="eggNOG" id="COG1845">
    <property type="taxonomic scope" value="Bacteria"/>
</dbReference>
<keyword evidence="12 17" id="KW-0408">Iron</keyword>
<dbReference type="InterPro" id="IPR013833">
    <property type="entry name" value="Cyt_c_oxidase_su3_a-hlx"/>
</dbReference>
<sequence>MNHAASPSAPVLASGLVSEEQQTHWRLAWLATVDHKRIGVLYLLFALLFFVIGGLEALFIRLQLAVPNNTLVSANTFNALFTMHGTTMIFLVAMPALFGLANYFVPLMIGARDMAFPRLNALSVWLLPLGGALLHFSIFTGVPKVGWFAYAPLSETPYSSERGVEYWILALIVLGIGSVATAVNLIATTLSMRAPGMTMRRLPLFVWINFVNSFIVIFALPVLNAGLVMLLMDRQLGTHFFLAREGGSPVLWQHIFWAFGHPEVYILALPAFAIISEVVPVFSRKPIFGYEFVAMSSVAIALLSFGVWAHHMFTVGMGFAADAFFAIASMLIAIPTGVKVLNWTATMFQGRIQLTVPMLYAIAFVIQFTAGGLSGVTHASAALDWQTKNSYYLIAHFHYVAVGGVVFAILAGLHYWFPKMSGRMLSEKLGRWTFAFMVLGFNGTFAIQHFLGFMGMPRRVYTYPDFTHWGWMNFVSTTGACLMGVAAVLLVINLLRSYFRGAPAGANPWSAWTLEWATTSPPPVYNFTALPPLHSRRPLWDTANPDRPDPRVGTSGAILAPDRSKTSVWALIASEAAFFGTLLFVFLYFNLRPPAGANAKNSLELAPTLMFSACLFASSFTLWRAEVAEHRQHHGGMIGWLALTIALGATFIGGQAWEYYHLYHSGVTVGTNLFGASFYLVTGFHGFHVVAGLIALAIVLGLAMGGDFRTRRSPLVAIGLYWHFVDVVWVFVLAIVYFLPRFL</sequence>
<feature type="transmembrane region" description="Helical" evidence="17">
    <location>
        <begin position="429"/>
        <end position="451"/>
    </location>
</feature>